<reference evidence="2 3" key="1">
    <citation type="journal article" date="2004" name="Science">
        <title>The genome of the diatom Thalassiosira pseudonana: ecology, evolution, and metabolism.</title>
        <authorList>
            <person name="Armbrust E.V."/>
            <person name="Berges J.A."/>
            <person name="Bowler C."/>
            <person name="Green B.R."/>
            <person name="Martinez D."/>
            <person name="Putnam N.H."/>
            <person name="Zhou S."/>
            <person name="Allen A.E."/>
            <person name="Apt K.E."/>
            <person name="Bechner M."/>
            <person name="Brzezinski M.A."/>
            <person name="Chaal B.K."/>
            <person name="Chiovitti A."/>
            <person name="Davis A.K."/>
            <person name="Demarest M.S."/>
            <person name="Detter J.C."/>
            <person name="Glavina T."/>
            <person name="Goodstein D."/>
            <person name="Hadi M.Z."/>
            <person name="Hellsten U."/>
            <person name="Hildebrand M."/>
            <person name="Jenkins B.D."/>
            <person name="Jurka J."/>
            <person name="Kapitonov V.V."/>
            <person name="Kroger N."/>
            <person name="Lau W.W."/>
            <person name="Lane T.W."/>
            <person name="Larimer F.W."/>
            <person name="Lippmeier J.C."/>
            <person name="Lucas S."/>
            <person name="Medina M."/>
            <person name="Montsant A."/>
            <person name="Obornik M."/>
            <person name="Parker M.S."/>
            <person name="Palenik B."/>
            <person name="Pazour G.J."/>
            <person name="Richardson P.M."/>
            <person name="Rynearson T.A."/>
            <person name="Saito M.A."/>
            <person name="Schwartz D.C."/>
            <person name="Thamatrakoln K."/>
            <person name="Valentin K."/>
            <person name="Vardi A."/>
            <person name="Wilkerson F.P."/>
            <person name="Rokhsar D.S."/>
        </authorList>
    </citation>
    <scope>NUCLEOTIDE SEQUENCE [LARGE SCALE GENOMIC DNA]</scope>
    <source>
        <strain evidence="2 3">CCMP1335</strain>
    </source>
</reference>
<dbReference type="RefSeq" id="XP_002293180.1">
    <property type="nucleotide sequence ID" value="XM_002293144.1"/>
</dbReference>
<dbReference type="KEGG" id="tps:THAPSDRAFT_9060"/>
<dbReference type="AlphaFoldDB" id="B8CA93"/>
<dbReference type="GeneID" id="7447531"/>
<sequence length="141" mass="15755">MTKLFTFAVLAFCLSGTTEVHGWDSCEDICTAAVIDCWDGLVYYQSGDWTWFVKGKAPSCDTSASEDCVSSTYPYRYYSKKDKKFDEGGEKCWTGNKICCCMAKEHAPNPNGIDHCVTSTFESSALADGPYLRVQMNEKEE</sequence>
<reference evidence="2 3" key="2">
    <citation type="journal article" date="2008" name="Nature">
        <title>The Phaeodactylum genome reveals the evolutionary history of diatom genomes.</title>
        <authorList>
            <person name="Bowler C."/>
            <person name="Allen A.E."/>
            <person name="Badger J.H."/>
            <person name="Grimwood J."/>
            <person name="Jabbari K."/>
            <person name="Kuo A."/>
            <person name="Maheswari U."/>
            <person name="Martens C."/>
            <person name="Maumus F."/>
            <person name="Otillar R.P."/>
            <person name="Rayko E."/>
            <person name="Salamov A."/>
            <person name="Vandepoele K."/>
            <person name="Beszteri B."/>
            <person name="Gruber A."/>
            <person name="Heijde M."/>
            <person name="Katinka M."/>
            <person name="Mock T."/>
            <person name="Valentin K."/>
            <person name="Verret F."/>
            <person name="Berges J.A."/>
            <person name="Brownlee C."/>
            <person name="Cadoret J.P."/>
            <person name="Chiovitti A."/>
            <person name="Choi C.J."/>
            <person name="Coesel S."/>
            <person name="De Martino A."/>
            <person name="Detter J.C."/>
            <person name="Durkin C."/>
            <person name="Falciatore A."/>
            <person name="Fournet J."/>
            <person name="Haruta M."/>
            <person name="Huysman M.J."/>
            <person name="Jenkins B.D."/>
            <person name="Jiroutova K."/>
            <person name="Jorgensen R.E."/>
            <person name="Joubert Y."/>
            <person name="Kaplan A."/>
            <person name="Kroger N."/>
            <person name="Kroth P.G."/>
            <person name="La Roche J."/>
            <person name="Lindquist E."/>
            <person name="Lommer M."/>
            <person name="Martin-Jezequel V."/>
            <person name="Lopez P.J."/>
            <person name="Lucas S."/>
            <person name="Mangogna M."/>
            <person name="McGinnis K."/>
            <person name="Medlin L.K."/>
            <person name="Montsant A."/>
            <person name="Oudot-Le Secq M.P."/>
            <person name="Napoli C."/>
            <person name="Obornik M."/>
            <person name="Parker M.S."/>
            <person name="Petit J.L."/>
            <person name="Porcel B.M."/>
            <person name="Poulsen N."/>
            <person name="Robison M."/>
            <person name="Rychlewski L."/>
            <person name="Rynearson T.A."/>
            <person name="Schmutz J."/>
            <person name="Shapiro H."/>
            <person name="Siaut M."/>
            <person name="Stanley M."/>
            <person name="Sussman M.R."/>
            <person name="Taylor A.R."/>
            <person name="Vardi A."/>
            <person name="von Dassow P."/>
            <person name="Vyverman W."/>
            <person name="Willis A."/>
            <person name="Wyrwicz L.S."/>
            <person name="Rokhsar D.S."/>
            <person name="Weissenbach J."/>
            <person name="Armbrust E.V."/>
            <person name="Green B.R."/>
            <person name="Van de Peer Y."/>
            <person name="Grigoriev I.V."/>
        </authorList>
    </citation>
    <scope>NUCLEOTIDE SEQUENCE [LARGE SCALE GENOMIC DNA]</scope>
    <source>
        <strain evidence="2 3">CCMP1335</strain>
    </source>
</reference>
<feature type="chain" id="PRO_5002866427" evidence="1">
    <location>
        <begin position="23"/>
        <end position="141"/>
    </location>
</feature>
<keyword evidence="3" id="KW-1185">Reference proteome</keyword>
<gene>
    <name evidence="2" type="ORF">THAPSDRAFT_9060</name>
</gene>
<dbReference type="Proteomes" id="UP000001449">
    <property type="component" value="Chromosome 12"/>
</dbReference>
<dbReference type="EMBL" id="CM000647">
    <property type="protein sequence ID" value="EED89641.1"/>
    <property type="molecule type" value="Genomic_DNA"/>
</dbReference>
<proteinExistence type="predicted"/>
<accession>B8CA93</accession>
<evidence type="ECO:0000313" key="2">
    <source>
        <dbReference type="EMBL" id="EED89641.1"/>
    </source>
</evidence>
<organism evidence="2 3">
    <name type="scientific">Thalassiosira pseudonana</name>
    <name type="common">Marine diatom</name>
    <name type="synonym">Cyclotella nana</name>
    <dbReference type="NCBI Taxonomy" id="35128"/>
    <lineage>
        <taxon>Eukaryota</taxon>
        <taxon>Sar</taxon>
        <taxon>Stramenopiles</taxon>
        <taxon>Ochrophyta</taxon>
        <taxon>Bacillariophyta</taxon>
        <taxon>Coscinodiscophyceae</taxon>
        <taxon>Thalassiosirophycidae</taxon>
        <taxon>Thalassiosirales</taxon>
        <taxon>Thalassiosiraceae</taxon>
        <taxon>Thalassiosira</taxon>
    </lineage>
</organism>
<name>B8CA93_THAPS</name>
<dbReference type="InParanoid" id="B8CA93"/>
<dbReference type="HOGENOM" id="CLU_1829265_0_0_1"/>
<keyword evidence="1" id="KW-0732">Signal</keyword>
<evidence type="ECO:0000313" key="3">
    <source>
        <dbReference type="Proteomes" id="UP000001449"/>
    </source>
</evidence>
<feature type="signal peptide" evidence="1">
    <location>
        <begin position="1"/>
        <end position="22"/>
    </location>
</feature>
<dbReference type="PaxDb" id="35128-Thaps9060"/>
<evidence type="ECO:0000256" key="1">
    <source>
        <dbReference type="SAM" id="SignalP"/>
    </source>
</evidence>
<protein>
    <submittedName>
        <fullName evidence="2">Uncharacterized protein</fullName>
    </submittedName>
</protein>